<keyword evidence="13" id="KW-1185">Reference proteome</keyword>
<organism evidence="12 13">
    <name type="scientific">Fragariocoptes setiger</name>
    <dbReference type="NCBI Taxonomy" id="1670756"/>
    <lineage>
        <taxon>Eukaryota</taxon>
        <taxon>Metazoa</taxon>
        <taxon>Ecdysozoa</taxon>
        <taxon>Arthropoda</taxon>
        <taxon>Chelicerata</taxon>
        <taxon>Arachnida</taxon>
        <taxon>Acari</taxon>
        <taxon>Acariformes</taxon>
        <taxon>Trombidiformes</taxon>
        <taxon>Prostigmata</taxon>
        <taxon>Eupodina</taxon>
        <taxon>Eriophyoidea</taxon>
        <taxon>Phytoptidae</taxon>
        <taxon>Fragariocoptes</taxon>
    </lineage>
</organism>
<dbReference type="InterPro" id="IPR002515">
    <property type="entry name" value="Znf_C2H2C"/>
</dbReference>
<evidence type="ECO:0000256" key="7">
    <source>
        <dbReference type="ARBA" id="ARBA00023015"/>
    </source>
</evidence>
<keyword evidence="7" id="KW-0805">Transcription regulation</keyword>
<dbReference type="InterPro" id="IPR036060">
    <property type="entry name" value="Znf_C2H2C_sf"/>
</dbReference>
<evidence type="ECO:0000256" key="8">
    <source>
        <dbReference type="ARBA" id="ARBA00023163"/>
    </source>
</evidence>
<feature type="compositionally biased region" description="Low complexity" evidence="11">
    <location>
        <begin position="145"/>
        <end position="162"/>
    </location>
</feature>
<dbReference type="PROSITE" id="PS51802">
    <property type="entry name" value="ZF_CCHHC"/>
    <property type="match status" value="3"/>
</dbReference>
<keyword evidence="6" id="KW-0862">Zinc</keyword>
<dbReference type="PANTHER" id="PTHR10816:SF15">
    <property type="entry name" value="MYELIN TRANSCRIPTION FACTOR 1-LIKE PROTEIN"/>
    <property type="match status" value="1"/>
</dbReference>
<dbReference type="Gene3D" id="4.10.320.30">
    <property type="match status" value="4"/>
</dbReference>
<evidence type="ECO:0000256" key="2">
    <source>
        <dbReference type="ARBA" id="ARBA00010194"/>
    </source>
</evidence>
<keyword evidence="10" id="KW-0175">Coiled coil</keyword>
<evidence type="ECO:0000256" key="1">
    <source>
        <dbReference type="ARBA" id="ARBA00004123"/>
    </source>
</evidence>
<dbReference type="EMBL" id="JAIFTH010000114">
    <property type="protein sequence ID" value="KAG9510606.1"/>
    <property type="molecule type" value="Genomic_DNA"/>
</dbReference>
<protein>
    <submittedName>
        <fullName evidence="12">Myelin transcription factor 1-like protein</fullName>
    </submittedName>
</protein>
<evidence type="ECO:0000256" key="10">
    <source>
        <dbReference type="SAM" id="Coils"/>
    </source>
</evidence>
<evidence type="ECO:0000313" key="12">
    <source>
        <dbReference type="EMBL" id="KAG9510606.1"/>
    </source>
</evidence>
<reference evidence="12 13" key="1">
    <citation type="submission" date="2020-10" db="EMBL/GenBank/DDBJ databases">
        <authorList>
            <person name="Klimov P.B."/>
            <person name="Dyachkov S.M."/>
            <person name="Chetverikov P.E."/>
        </authorList>
    </citation>
    <scope>NUCLEOTIDE SEQUENCE [LARGE SCALE GENOMIC DNA]</scope>
    <source>
        <strain evidence="12">BMOC 18-1129-001#AD2665</strain>
        <tissue evidence="12">Entire mites</tissue>
    </source>
</reference>
<comment type="subcellular location">
    <subcellularLocation>
        <location evidence="1">Nucleus</location>
    </subcellularLocation>
</comment>
<feature type="compositionally biased region" description="Polar residues" evidence="11">
    <location>
        <begin position="291"/>
        <end position="306"/>
    </location>
</feature>
<comment type="similarity">
    <text evidence="2">Belongs to the MYT1 family.</text>
</comment>
<keyword evidence="3" id="KW-0479">Metal-binding</keyword>
<proteinExistence type="inferred from homology"/>
<feature type="region of interest" description="Disordered" evidence="11">
    <location>
        <begin position="279"/>
        <end position="309"/>
    </location>
</feature>
<feature type="coiled-coil region" evidence="10">
    <location>
        <begin position="346"/>
        <end position="387"/>
    </location>
</feature>
<feature type="compositionally biased region" description="Polar residues" evidence="11">
    <location>
        <begin position="189"/>
        <end position="204"/>
    </location>
</feature>
<keyword evidence="5" id="KW-0863">Zinc-finger</keyword>
<feature type="compositionally biased region" description="Low complexity" evidence="11">
    <location>
        <begin position="113"/>
        <end position="135"/>
    </location>
</feature>
<evidence type="ECO:0000313" key="13">
    <source>
        <dbReference type="Proteomes" id="UP000825002"/>
    </source>
</evidence>
<evidence type="ECO:0000256" key="3">
    <source>
        <dbReference type="ARBA" id="ARBA00022723"/>
    </source>
</evidence>
<feature type="compositionally biased region" description="Polar residues" evidence="11">
    <location>
        <begin position="163"/>
        <end position="180"/>
    </location>
</feature>
<evidence type="ECO:0000256" key="11">
    <source>
        <dbReference type="SAM" id="MobiDB-lite"/>
    </source>
</evidence>
<accession>A0ABQ7SB32</accession>
<keyword evidence="8" id="KW-0804">Transcription</keyword>
<keyword evidence="4" id="KW-0677">Repeat</keyword>
<feature type="region of interest" description="Disordered" evidence="11">
    <location>
        <begin position="103"/>
        <end position="213"/>
    </location>
</feature>
<dbReference type="PANTHER" id="PTHR10816">
    <property type="entry name" value="MYELIN TRANSCRIPTION FACTOR 1-RELATED"/>
    <property type="match status" value="1"/>
</dbReference>
<evidence type="ECO:0000256" key="6">
    <source>
        <dbReference type="ARBA" id="ARBA00022833"/>
    </source>
</evidence>
<name>A0ABQ7SB32_9ACAR</name>
<dbReference type="SUPFAM" id="SSF103637">
    <property type="entry name" value="CCHHC domain"/>
    <property type="match status" value="4"/>
</dbReference>
<keyword evidence="9" id="KW-0539">Nucleus</keyword>
<gene>
    <name evidence="12" type="primary">MYT1L</name>
    <name evidence="12" type="ORF">GZH46_00842</name>
</gene>
<sequence>MHSSAASTHPSPMEQKCPVPGCDGSGHITGSYTHHRSLSGCPRRGLLSADITLEHETILRCPTPGCDGSGHINRNRNSHRSISGCPLASAKARLLGMKNHHLEHMSGSDSDASSHAPTPGTTTTTLTAAAHNNNLVTMPSSNPTMPNFGNNNISNNNATCKNHSATSNITHTNQQQLQSTKVHHPSGADDTTQYVSDNESSPSGKSKVGRDGRELLRCPHPDCDGMGHVSGYYATHRSLSGCPHADRAQVLANHQELRCPTENCDGSGHITGLYSSHRSLSGCPRAKGQRISGSAKKTTPQYSPHTSKSKIGLSKRFDDLTNTLDPRFDGHGARYDPADTSDTDALSTILQRNNELRRDLLKYEAELEMLEDKMEKTDKDTKALMAKKNYLTGYYNDIRDSFLEAVHKSEFTLPDESKGLSKDSLVDLWMIRINELYYPPSDMTDEQKAATKKGFMSLKQVFAHFTLPS</sequence>
<comment type="caution">
    <text evidence="12">The sequence shown here is derived from an EMBL/GenBank/DDBJ whole genome shotgun (WGS) entry which is preliminary data.</text>
</comment>
<evidence type="ECO:0000256" key="5">
    <source>
        <dbReference type="ARBA" id="ARBA00022771"/>
    </source>
</evidence>
<evidence type="ECO:0000256" key="9">
    <source>
        <dbReference type="ARBA" id="ARBA00023242"/>
    </source>
</evidence>
<evidence type="ECO:0000256" key="4">
    <source>
        <dbReference type="ARBA" id="ARBA00022737"/>
    </source>
</evidence>
<dbReference type="Proteomes" id="UP000825002">
    <property type="component" value="Unassembled WGS sequence"/>
</dbReference>
<dbReference type="Pfam" id="PF01530">
    <property type="entry name" value="zf-C2HC"/>
    <property type="match status" value="4"/>
</dbReference>